<dbReference type="PANTHER" id="PTHR33434">
    <property type="entry name" value="DEGV DOMAIN-CONTAINING PROTEIN DR_1986-RELATED"/>
    <property type="match status" value="1"/>
</dbReference>
<evidence type="ECO:0000256" key="1">
    <source>
        <dbReference type="ARBA" id="ARBA00023121"/>
    </source>
</evidence>
<dbReference type="PANTHER" id="PTHR33434:SF8">
    <property type="entry name" value="DEGV DOMAIN-CONTAINING PROTEIN SPR1019"/>
    <property type="match status" value="1"/>
</dbReference>
<dbReference type="InterPro" id="IPR050270">
    <property type="entry name" value="DegV_domain_contain"/>
</dbReference>
<dbReference type="GO" id="GO:0008289">
    <property type="term" value="F:lipid binding"/>
    <property type="evidence" value="ECO:0007669"/>
    <property type="project" value="UniProtKB-KW"/>
</dbReference>
<keyword evidence="2" id="KW-0812">Transmembrane</keyword>
<keyword evidence="2" id="KW-0472">Membrane</keyword>
<comment type="caution">
    <text evidence="3">The sequence shown here is derived from an EMBL/GenBank/DDBJ whole genome shotgun (WGS) entry which is preliminary data.</text>
</comment>
<dbReference type="InterPro" id="IPR043168">
    <property type="entry name" value="DegV_C"/>
</dbReference>
<name>A0A4R3K1C0_9FIRM</name>
<sequence>MIRVIADSTCDIAEELLKDYDLITLPLVITAEGKEYLDGVDLRTEQVYELMEQGILPGTAQIPYDIIHVAFEDCCKRENDFLYISFSSKMSGCFSFANVVAKELREEYPDIRMELVDSQGGSAATGLIVLQALKMAKAKSSMEEILTQVRFMIEHVEHIFTIADLSWMVKGGRINKPLGFVGSVLNIRPWLDVESGKMVVKGMVRGEKKAISTVAEEVIKRSKQFQTQLIAITHAGDTEAAKKIEKLLKEALPACRTVISQIGGVLGVHLGMGGIGVFFFNERPSEYRL</sequence>
<evidence type="ECO:0000313" key="4">
    <source>
        <dbReference type="Proteomes" id="UP000295726"/>
    </source>
</evidence>
<dbReference type="PROSITE" id="PS51482">
    <property type="entry name" value="DEGV"/>
    <property type="match status" value="1"/>
</dbReference>
<organism evidence="3 4">
    <name type="scientific">Muricomes intestini</name>
    <dbReference type="NCBI Taxonomy" id="1796634"/>
    <lineage>
        <taxon>Bacteria</taxon>
        <taxon>Bacillati</taxon>
        <taxon>Bacillota</taxon>
        <taxon>Clostridia</taxon>
        <taxon>Lachnospirales</taxon>
        <taxon>Lachnospiraceae</taxon>
        <taxon>Muricomes</taxon>
    </lineage>
</organism>
<evidence type="ECO:0000313" key="3">
    <source>
        <dbReference type="EMBL" id="TCS75063.1"/>
    </source>
</evidence>
<gene>
    <name evidence="3" type="ORF">EDD59_13121</name>
</gene>
<accession>A0A4R3K1C0</accession>
<dbReference type="Proteomes" id="UP000295726">
    <property type="component" value="Unassembled WGS sequence"/>
</dbReference>
<dbReference type="NCBIfam" id="TIGR00762">
    <property type="entry name" value="DegV"/>
    <property type="match status" value="1"/>
</dbReference>
<dbReference type="Gene3D" id="3.30.1180.10">
    <property type="match status" value="1"/>
</dbReference>
<dbReference type="Gene3D" id="3.40.50.10170">
    <property type="match status" value="1"/>
</dbReference>
<dbReference type="EMBL" id="SLZZ01000031">
    <property type="protein sequence ID" value="TCS75063.1"/>
    <property type="molecule type" value="Genomic_DNA"/>
</dbReference>
<dbReference type="Pfam" id="PF02645">
    <property type="entry name" value="DegV"/>
    <property type="match status" value="1"/>
</dbReference>
<dbReference type="OrthoDB" id="9781230at2"/>
<keyword evidence="2" id="KW-1133">Transmembrane helix</keyword>
<dbReference type="RefSeq" id="WP_132383481.1">
    <property type="nucleotide sequence ID" value="NZ_SLZZ01000031.1"/>
</dbReference>
<reference evidence="3 4" key="1">
    <citation type="submission" date="2019-03" db="EMBL/GenBank/DDBJ databases">
        <title>Genomic Encyclopedia of Type Strains, Phase IV (KMG-IV): sequencing the most valuable type-strain genomes for metagenomic binning, comparative biology and taxonomic classification.</title>
        <authorList>
            <person name="Goeker M."/>
        </authorList>
    </citation>
    <scope>NUCLEOTIDE SEQUENCE [LARGE SCALE GENOMIC DNA]</scope>
    <source>
        <strain evidence="3 4">DSM 29489</strain>
    </source>
</reference>
<keyword evidence="1" id="KW-0446">Lipid-binding</keyword>
<dbReference type="SUPFAM" id="SSF82549">
    <property type="entry name" value="DAK1/DegV-like"/>
    <property type="match status" value="1"/>
</dbReference>
<evidence type="ECO:0000256" key="2">
    <source>
        <dbReference type="SAM" id="Phobius"/>
    </source>
</evidence>
<dbReference type="AlphaFoldDB" id="A0A4R3K1C0"/>
<protein>
    <submittedName>
        <fullName evidence="3">DegV family protein with EDD domain</fullName>
    </submittedName>
</protein>
<dbReference type="InterPro" id="IPR003797">
    <property type="entry name" value="DegV"/>
</dbReference>
<feature type="transmembrane region" description="Helical" evidence="2">
    <location>
        <begin position="258"/>
        <end position="280"/>
    </location>
</feature>
<proteinExistence type="predicted"/>
<keyword evidence="4" id="KW-1185">Reference proteome</keyword>